<comment type="caution">
    <text evidence="8">The sequence shown here is derived from an EMBL/GenBank/DDBJ whole genome shotgun (WGS) entry which is preliminary data.</text>
</comment>
<dbReference type="PANTHER" id="PTHR12763:SF28">
    <property type="entry name" value="GEO10507P1-RELATED"/>
    <property type="match status" value="1"/>
</dbReference>
<evidence type="ECO:0008006" key="10">
    <source>
        <dbReference type="Google" id="ProtNLM"/>
    </source>
</evidence>
<evidence type="ECO:0000313" key="9">
    <source>
        <dbReference type="Proteomes" id="UP001162131"/>
    </source>
</evidence>
<comment type="subcellular location">
    <subcellularLocation>
        <location evidence="1">Mitochondrion inner membrane</location>
        <topology evidence="1">Single-pass membrane protein</topology>
    </subcellularLocation>
</comment>
<evidence type="ECO:0000313" key="8">
    <source>
        <dbReference type="EMBL" id="CAG9310530.1"/>
    </source>
</evidence>
<dbReference type="GO" id="GO:0030150">
    <property type="term" value="P:protein import into mitochondrial matrix"/>
    <property type="evidence" value="ECO:0007669"/>
    <property type="project" value="TreeGrafter"/>
</dbReference>
<dbReference type="SUPFAM" id="SSF46565">
    <property type="entry name" value="Chaperone J-domain"/>
    <property type="match status" value="1"/>
</dbReference>
<dbReference type="CDD" id="cd06257">
    <property type="entry name" value="DnaJ"/>
    <property type="match status" value="1"/>
</dbReference>
<comment type="similarity">
    <text evidence="7">Belongs to the TIM14 family.</text>
</comment>
<dbReference type="AlphaFoldDB" id="A0AAU9I9B1"/>
<dbReference type="InterPro" id="IPR001623">
    <property type="entry name" value="DnaJ_domain"/>
</dbReference>
<reference evidence="8" key="1">
    <citation type="submission" date="2021-09" db="EMBL/GenBank/DDBJ databases">
        <authorList>
            <consortium name="AG Swart"/>
            <person name="Singh M."/>
            <person name="Singh A."/>
            <person name="Seah K."/>
            <person name="Emmerich C."/>
        </authorList>
    </citation>
    <scope>NUCLEOTIDE SEQUENCE</scope>
    <source>
        <strain evidence="8">ATCC30299</strain>
    </source>
</reference>
<protein>
    <recommendedName>
        <fullName evidence="10">Mitochondrial import inner membrane translocase subunit TIM14</fullName>
    </recommendedName>
</protein>
<evidence type="ECO:0000256" key="2">
    <source>
        <dbReference type="ARBA" id="ARBA00022692"/>
    </source>
</evidence>
<dbReference type="Proteomes" id="UP001162131">
    <property type="component" value="Unassembled WGS sequence"/>
</dbReference>
<keyword evidence="3" id="KW-0999">Mitochondrion inner membrane</keyword>
<gene>
    <name evidence="8" type="ORF">BSTOLATCC_MIC1372</name>
</gene>
<sequence length="88" mass="9960">MRGIRQYKLNKAAGNPFDSSKIKTYMGGFNTPMTRKEAALILGIKERSSEDIVFQAYKRIMMLNHPDNGGSTYMAMKINEAKNLLTLK</sequence>
<dbReference type="Gene3D" id="1.10.287.110">
    <property type="entry name" value="DnaJ domain"/>
    <property type="match status" value="1"/>
</dbReference>
<evidence type="ECO:0000256" key="4">
    <source>
        <dbReference type="ARBA" id="ARBA00022989"/>
    </source>
</evidence>
<keyword evidence="9" id="KW-1185">Reference proteome</keyword>
<keyword evidence="2" id="KW-0812">Transmembrane</keyword>
<accession>A0AAU9I9B1</accession>
<dbReference type="FunFam" id="1.10.287.110:FF:000001">
    <property type="entry name" value="Import inner membrane translocase subunit tim14"/>
    <property type="match status" value="1"/>
</dbReference>
<dbReference type="GO" id="GO:0001671">
    <property type="term" value="F:ATPase activator activity"/>
    <property type="evidence" value="ECO:0007669"/>
    <property type="project" value="TreeGrafter"/>
</dbReference>
<evidence type="ECO:0000256" key="6">
    <source>
        <dbReference type="ARBA" id="ARBA00023136"/>
    </source>
</evidence>
<evidence type="ECO:0000256" key="5">
    <source>
        <dbReference type="ARBA" id="ARBA00023128"/>
    </source>
</evidence>
<keyword evidence="6" id="KW-0472">Membrane</keyword>
<dbReference type="PANTHER" id="PTHR12763">
    <property type="match status" value="1"/>
</dbReference>
<evidence type="ECO:0000256" key="3">
    <source>
        <dbReference type="ARBA" id="ARBA00022792"/>
    </source>
</evidence>
<organism evidence="8 9">
    <name type="scientific">Blepharisma stoltei</name>
    <dbReference type="NCBI Taxonomy" id="1481888"/>
    <lineage>
        <taxon>Eukaryota</taxon>
        <taxon>Sar</taxon>
        <taxon>Alveolata</taxon>
        <taxon>Ciliophora</taxon>
        <taxon>Postciliodesmatophora</taxon>
        <taxon>Heterotrichea</taxon>
        <taxon>Heterotrichida</taxon>
        <taxon>Blepharismidae</taxon>
        <taxon>Blepharisma</taxon>
    </lineage>
</organism>
<dbReference type="InterPro" id="IPR036869">
    <property type="entry name" value="J_dom_sf"/>
</dbReference>
<dbReference type="EMBL" id="CAJZBQ010000002">
    <property type="protein sequence ID" value="CAG9310530.1"/>
    <property type="molecule type" value="Genomic_DNA"/>
</dbReference>
<evidence type="ECO:0000256" key="1">
    <source>
        <dbReference type="ARBA" id="ARBA00004434"/>
    </source>
</evidence>
<proteinExistence type="inferred from homology"/>
<evidence type="ECO:0000256" key="7">
    <source>
        <dbReference type="ARBA" id="ARBA00038105"/>
    </source>
</evidence>
<name>A0AAU9I9B1_9CILI</name>
<keyword evidence="5" id="KW-0496">Mitochondrion</keyword>
<dbReference type="GO" id="GO:0001405">
    <property type="term" value="C:PAM complex, Tim23 associated import motor"/>
    <property type="evidence" value="ECO:0007669"/>
    <property type="project" value="TreeGrafter"/>
</dbReference>
<keyword evidence="4" id="KW-1133">Transmembrane helix</keyword>